<proteinExistence type="predicted"/>
<gene>
    <name evidence="2" type="ORF">AYBTSS11_LOCUS9209</name>
</gene>
<feature type="compositionally biased region" description="Basic and acidic residues" evidence="1">
    <location>
        <begin position="303"/>
        <end position="314"/>
    </location>
</feature>
<protein>
    <submittedName>
        <fullName evidence="2">Uncharacterized protein</fullName>
    </submittedName>
</protein>
<dbReference type="EMBL" id="OY731400">
    <property type="protein sequence ID" value="CAJ1939569.1"/>
    <property type="molecule type" value="Genomic_DNA"/>
</dbReference>
<reference evidence="2" key="1">
    <citation type="submission" date="2023-10" db="EMBL/GenBank/DDBJ databases">
        <authorList>
            <person name="Domelevo Entfellner J.-B."/>
        </authorList>
    </citation>
    <scope>NUCLEOTIDE SEQUENCE</scope>
</reference>
<sequence length="385" mass="43738">MQVDSIHSGSISFGRFENEPLSWERRSSFSHNRYLEEVEKCSKPGSVIQKKAYFEAHFKKKGTFGIIPSTTHDGLAYRVAGENDSSEENGKQEDFESNDNHYVQFHEMSQKDFELDESEHYIEMDQRSQENLVPIDNGHYIQFREIHDNSKYHGERGMHMEYVVNSSNHLEDASKKNSTLDEAHQSENATSNILLANDEAVIEVKKDDDVTVNTDESSVNTSIIVAEPAHGVEETVMHDLGNPCPKETKLNSKQNPEVNNVGVQKCSNSRSVKDLSTLPRRYSPRRTNMEKNVPKHATPTSKTSKEVYKSKEKQIRESKRLNHDFNSMKSGVRPKTATFNFKCSERAERRKEAILHEVGRKIACKGSRGESNASNITGEAKNTLI</sequence>
<evidence type="ECO:0000256" key="1">
    <source>
        <dbReference type="SAM" id="MobiDB-lite"/>
    </source>
</evidence>
<dbReference type="AlphaFoldDB" id="A0AA86VIE2"/>
<dbReference type="Proteomes" id="UP001189624">
    <property type="component" value="Chromosome 3"/>
</dbReference>
<dbReference type="Gramene" id="rna-AYBTSS11_LOCUS9209">
    <property type="protein sequence ID" value="CAJ1939569.1"/>
    <property type="gene ID" value="gene-AYBTSS11_LOCUS9209"/>
</dbReference>
<evidence type="ECO:0000313" key="3">
    <source>
        <dbReference type="Proteomes" id="UP001189624"/>
    </source>
</evidence>
<dbReference type="PANTHER" id="PTHR47067:SF6">
    <property type="entry name" value="PROTEIN WVD2-LIKE 7"/>
    <property type="match status" value="1"/>
</dbReference>
<evidence type="ECO:0000313" key="2">
    <source>
        <dbReference type="EMBL" id="CAJ1939569.1"/>
    </source>
</evidence>
<organism evidence="2 3">
    <name type="scientific">Sphenostylis stenocarpa</name>
    <dbReference type="NCBI Taxonomy" id="92480"/>
    <lineage>
        <taxon>Eukaryota</taxon>
        <taxon>Viridiplantae</taxon>
        <taxon>Streptophyta</taxon>
        <taxon>Embryophyta</taxon>
        <taxon>Tracheophyta</taxon>
        <taxon>Spermatophyta</taxon>
        <taxon>Magnoliopsida</taxon>
        <taxon>eudicotyledons</taxon>
        <taxon>Gunneridae</taxon>
        <taxon>Pentapetalae</taxon>
        <taxon>rosids</taxon>
        <taxon>fabids</taxon>
        <taxon>Fabales</taxon>
        <taxon>Fabaceae</taxon>
        <taxon>Papilionoideae</taxon>
        <taxon>50 kb inversion clade</taxon>
        <taxon>NPAAA clade</taxon>
        <taxon>indigoferoid/millettioid clade</taxon>
        <taxon>Phaseoleae</taxon>
        <taxon>Sphenostylis</taxon>
    </lineage>
</organism>
<feature type="region of interest" description="Disordered" evidence="1">
    <location>
        <begin position="281"/>
        <end position="314"/>
    </location>
</feature>
<dbReference type="PANTHER" id="PTHR47067">
    <property type="entry name" value="TPX2 (TARGETING PROTEIN FOR XKLP2) PROTEIN FAMILY-RELATED"/>
    <property type="match status" value="1"/>
</dbReference>
<accession>A0AA86VIE2</accession>
<keyword evidence="3" id="KW-1185">Reference proteome</keyword>
<name>A0AA86VIE2_9FABA</name>
<dbReference type="InterPro" id="IPR044216">
    <property type="entry name" value="WDL7"/>
</dbReference>